<organism evidence="4">
    <name type="scientific">Hirondellea gigas</name>
    <dbReference type="NCBI Taxonomy" id="1518452"/>
    <lineage>
        <taxon>Eukaryota</taxon>
        <taxon>Metazoa</taxon>
        <taxon>Ecdysozoa</taxon>
        <taxon>Arthropoda</taxon>
        <taxon>Crustacea</taxon>
        <taxon>Multicrustacea</taxon>
        <taxon>Malacostraca</taxon>
        <taxon>Eumalacostraca</taxon>
        <taxon>Peracarida</taxon>
        <taxon>Amphipoda</taxon>
        <taxon>Amphilochidea</taxon>
        <taxon>Lysianassida</taxon>
        <taxon>Lysianassidira</taxon>
        <taxon>Lysianassoidea</taxon>
        <taxon>Lysianassidae</taxon>
        <taxon>Hirondellea</taxon>
    </lineage>
</organism>
<dbReference type="Pfam" id="PF00043">
    <property type="entry name" value="GST_C"/>
    <property type="match status" value="1"/>
</dbReference>
<dbReference type="InterPro" id="IPR036282">
    <property type="entry name" value="Glutathione-S-Trfase_C_sf"/>
</dbReference>
<dbReference type="Gene3D" id="3.40.30.10">
    <property type="entry name" value="Glutaredoxin"/>
    <property type="match status" value="1"/>
</dbReference>
<dbReference type="CDD" id="cd03045">
    <property type="entry name" value="GST_N_Delta_Epsilon"/>
    <property type="match status" value="1"/>
</dbReference>
<dbReference type="PROSITE" id="PS50404">
    <property type="entry name" value="GST_NTER"/>
    <property type="match status" value="1"/>
</dbReference>
<dbReference type="SUPFAM" id="SSF52833">
    <property type="entry name" value="Thioredoxin-like"/>
    <property type="match status" value="1"/>
</dbReference>
<dbReference type="GO" id="GO:0006749">
    <property type="term" value="P:glutathione metabolic process"/>
    <property type="evidence" value="ECO:0007669"/>
    <property type="project" value="TreeGrafter"/>
</dbReference>
<evidence type="ECO:0000313" key="5">
    <source>
        <dbReference type="EMBL" id="LAC24510.1"/>
    </source>
</evidence>
<dbReference type="SFLD" id="SFLDS00019">
    <property type="entry name" value="Glutathione_Transferase_(cytos"/>
    <property type="match status" value="1"/>
</dbReference>
<dbReference type="PROSITE" id="PS50405">
    <property type="entry name" value="GST_CTER"/>
    <property type="match status" value="1"/>
</dbReference>
<dbReference type="FunFam" id="1.20.1050.10:FF:000007">
    <property type="entry name" value="Glutathione S-transferase 1-1"/>
    <property type="match status" value="1"/>
</dbReference>
<dbReference type="SFLD" id="SFLDG00358">
    <property type="entry name" value="Main_(cytGST)"/>
    <property type="match status" value="1"/>
</dbReference>
<dbReference type="FunFam" id="3.40.30.10:FF:000034">
    <property type="entry name" value="glutathione S-transferase 1"/>
    <property type="match status" value="1"/>
</dbReference>
<evidence type="ECO:0000256" key="1">
    <source>
        <dbReference type="ARBA" id="ARBA00011738"/>
    </source>
</evidence>
<dbReference type="SUPFAM" id="SSF47616">
    <property type="entry name" value="GST C-terminal domain-like"/>
    <property type="match status" value="1"/>
</dbReference>
<dbReference type="GO" id="GO:0004364">
    <property type="term" value="F:glutathione transferase activity"/>
    <property type="evidence" value="ECO:0007669"/>
    <property type="project" value="TreeGrafter"/>
</dbReference>
<dbReference type="InterPro" id="IPR010987">
    <property type="entry name" value="Glutathione-S-Trfase_C-like"/>
</dbReference>
<dbReference type="AlphaFoldDB" id="A0A2P2I8K8"/>
<feature type="domain" description="GST N-terminal" evidence="2">
    <location>
        <begin position="1"/>
        <end position="82"/>
    </location>
</feature>
<evidence type="ECO:0000313" key="4">
    <source>
        <dbReference type="EMBL" id="LAB70349.1"/>
    </source>
</evidence>
<name>A0A2P2I8K8_9CRUS</name>
<dbReference type="InterPro" id="IPR040079">
    <property type="entry name" value="Glutathione_S-Trfase"/>
</dbReference>
<proteinExistence type="evidence at transcript level"/>
<dbReference type="EMBL" id="IACT01005348">
    <property type="protein sequence ID" value="LAC24510.1"/>
    <property type="molecule type" value="mRNA"/>
</dbReference>
<evidence type="ECO:0000259" key="2">
    <source>
        <dbReference type="PROSITE" id="PS50404"/>
    </source>
</evidence>
<sequence length="217" mass="24838">MAPTLYYMDRSPPCRSVRMMAKAVGLELNLVPTDPLNGETRTKEFLAINPQHTIPTLVDEDITLWESRAILQYLANQYGCKDKKLYPKDAVLRAQVDRMLYFDFGTLGAAFLNFILPVMLHKEKPESENLAKIHEALALLDQYLEGHFFAVGNRLTIADYALVVSASSCEAIGVELLQYKNVKRWLTRCKEQMPGYLELNEKPCENISKMFKTKMRI</sequence>
<dbReference type="Gene3D" id="1.20.1050.10">
    <property type="match status" value="1"/>
</dbReference>
<dbReference type="Pfam" id="PF13417">
    <property type="entry name" value="GST_N_3"/>
    <property type="match status" value="1"/>
</dbReference>
<dbReference type="CDD" id="cd03177">
    <property type="entry name" value="GST_C_Delta_Epsilon"/>
    <property type="match status" value="1"/>
</dbReference>
<dbReference type="PANTHER" id="PTHR43969:SF2">
    <property type="entry name" value="GLUTATHIONE S TRANSFERASE D11, ISOFORM B"/>
    <property type="match status" value="1"/>
</dbReference>
<evidence type="ECO:0000259" key="3">
    <source>
        <dbReference type="PROSITE" id="PS50405"/>
    </source>
</evidence>
<feature type="domain" description="GST C-terminal" evidence="3">
    <location>
        <begin position="89"/>
        <end position="210"/>
    </location>
</feature>
<accession>A0A2P2I8K8</accession>
<dbReference type="InterPro" id="IPR036249">
    <property type="entry name" value="Thioredoxin-like_sf"/>
</dbReference>
<reference evidence="4" key="2">
    <citation type="journal article" date="2018" name="Biosci. Biotechnol. Biochem.">
        <title>Polysaccharide hydrolase of the hadal zone amphipods Hirondellea gigas.</title>
        <authorList>
            <person name="Kobayashi H."/>
            <person name="Nagahama T."/>
            <person name="Arai W."/>
            <person name="Sasagawa Y."/>
            <person name="Umeda M."/>
            <person name="Hayashi T."/>
            <person name="Nikaido I."/>
            <person name="Watanabe H."/>
            <person name="Oguri K."/>
            <person name="Kitazato H."/>
            <person name="Fujioka K."/>
            <person name="Kido Y."/>
            <person name="Takami H."/>
        </authorList>
    </citation>
    <scope>NUCLEOTIDE SEQUENCE</scope>
    <source>
        <tissue evidence="4">Whole body</tissue>
    </source>
</reference>
<comment type="subunit">
    <text evidence="1">Homodimer.</text>
</comment>
<dbReference type="SFLD" id="SFLDG01153">
    <property type="entry name" value="Main.4:_Theta-like"/>
    <property type="match status" value="1"/>
</dbReference>
<reference evidence="5" key="1">
    <citation type="submission" date="2017-11" db="EMBL/GenBank/DDBJ databases">
        <title>The sensing device of the deep-sea amphipod.</title>
        <authorList>
            <person name="Kobayashi H."/>
            <person name="Nagahama T."/>
            <person name="Arai W."/>
            <person name="Sasagawa Y."/>
            <person name="Umeda M."/>
            <person name="Hayashi T."/>
            <person name="Nikaido I."/>
            <person name="Watanabe H."/>
            <person name="Oguri K."/>
            <person name="Kitazato H."/>
            <person name="Fujioka K."/>
            <person name="Kido Y."/>
            <person name="Takami H."/>
        </authorList>
    </citation>
    <scope>NUCLEOTIDE SEQUENCE</scope>
    <source>
        <tissue evidence="5">Whole body</tissue>
    </source>
</reference>
<keyword evidence="4" id="KW-0808">Transferase</keyword>
<dbReference type="InterPro" id="IPR004046">
    <property type="entry name" value="GST_C"/>
</dbReference>
<dbReference type="PANTHER" id="PTHR43969">
    <property type="entry name" value="GLUTATHIONE S TRANSFERASE D10, ISOFORM A-RELATED"/>
    <property type="match status" value="1"/>
</dbReference>
<dbReference type="EMBL" id="IACF01004760">
    <property type="protein sequence ID" value="LAB70349.1"/>
    <property type="molecule type" value="mRNA"/>
</dbReference>
<protein>
    <submittedName>
        <fullName evidence="4">Glutathione S-transferase 1-like</fullName>
    </submittedName>
</protein>
<dbReference type="InterPro" id="IPR004045">
    <property type="entry name" value="Glutathione_S-Trfase_N"/>
</dbReference>